<reference evidence="3" key="1">
    <citation type="submission" date="2015-10" db="EMBL/GenBank/DDBJ databases">
        <title>Description of Candidatus Tenderia electrophaga gen. nov, sp. nov., an Uncultivated Electroautotroph from a Biocathode Enrichment.</title>
        <authorList>
            <person name="Eddie B.J."/>
            <person name="Malanoski A.P."/>
            <person name="Wang Z."/>
            <person name="Hall R.J."/>
            <person name="Oh S.D."/>
            <person name="Heiner C."/>
            <person name="Lin B."/>
            <person name="Strycharz-Glaven S.M."/>
        </authorList>
    </citation>
    <scope>NUCLEOTIDE SEQUENCE [LARGE SCALE GENOMIC DNA]</scope>
    <source>
        <strain evidence="3">NRL1</strain>
    </source>
</reference>
<feature type="transmembrane region" description="Helical" evidence="2">
    <location>
        <begin position="35"/>
        <end position="56"/>
    </location>
</feature>
<keyword evidence="2" id="KW-0472">Membrane</keyword>
<dbReference type="InterPro" id="IPR043128">
    <property type="entry name" value="Rev_trsase/Diguanyl_cyclase"/>
</dbReference>
<sequence>MNIKPLGRALTWLRHTGNYMAAFEKPLFTRILSGYTYLLLGLFGSAPMLALTYLEINRQPGLLYEHHGFHIIAISIAIAIGAFITFVTWRCYADSGEPFLRWLTLGFLGFTLIYAPHGLFTPLAHQNPWLFLLYGPASRVVMAACFLTAMFHYAAADAPSKRWRPRTWLIAIAIFIGIDLVIGLLAISPLRAAAWLRLSMEYTAIGLFVIVIAWLITQRIRNPLMVMYAVSMAWFAQSSLAFSLDTAWSHQWWLAHVIFAGGFFLLSYGVIQAYLSTRSFARVYSQAELLEEVLAQKQRAEETMVELQRANAKLERLAATDPLTGAANRRELMQRAEQEAARAVRNHAPPVPDSH</sequence>
<dbReference type="Proteomes" id="UP000055136">
    <property type="component" value="Chromosome"/>
</dbReference>
<dbReference type="GO" id="GO:1902201">
    <property type="term" value="P:negative regulation of bacterial-type flagellum-dependent cell motility"/>
    <property type="evidence" value="ECO:0007669"/>
    <property type="project" value="TreeGrafter"/>
</dbReference>
<proteinExistence type="predicted"/>
<dbReference type="KEGG" id="tee:Tel_15510"/>
<dbReference type="GO" id="GO:0043709">
    <property type="term" value="P:cell adhesion involved in single-species biofilm formation"/>
    <property type="evidence" value="ECO:0007669"/>
    <property type="project" value="TreeGrafter"/>
</dbReference>
<accession>A0A0S2TH33</accession>
<feature type="region of interest" description="Disordered" evidence="1">
    <location>
        <begin position="336"/>
        <end position="355"/>
    </location>
</feature>
<dbReference type="PANTHER" id="PTHR45138:SF9">
    <property type="entry name" value="DIGUANYLATE CYCLASE DGCM-RELATED"/>
    <property type="match status" value="1"/>
</dbReference>
<dbReference type="AlphaFoldDB" id="A0A0S2TH33"/>
<feature type="transmembrane region" description="Helical" evidence="2">
    <location>
        <begin position="137"/>
        <end position="156"/>
    </location>
</feature>
<feature type="transmembrane region" description="Helical" evidence="2">
    <location>
        <begin position="224"/>
        <end position="244"/>
    </location>
</feature>
<feature type="transmembrane region" description="Helical" evidence="2">
    <location>
        <begin position="250"/>
        <end position="275"/>
    </location>
</feature>
<keyword evidence="4" id="KW-1185">Reference proteome</keyword>
<feature type="transmembrane region" description="Helical" evidence="2">
    <location>
        <begin position="99"/>
        <end position="117"/>
    </location>
</feature>
<protein>
    <recommendedName>
        <fullName evidence="5">7TM-DISM receptor extracellular domain-containing protein</fullName>
    </recommendedName>
</protein>
<gene>
    <name evidence="3" type="ORF">Tel_15510</name>
</gene>
<keyword evidence="2" id="KW-0812">Transmembrane</keyword>
<dbReference type="GO" id="GO:0052621">
    <property type="term" value="F:diguanylate cyclase activity"/>
    <property type="evidence" value="ECO:0007669"/>
    <property type="project" value="TreeGrafter"/>
</dbReference>
<dbReference type="PANTHER" id="PTHR45138">
    <property type="entry name" value="REGULATORY COMPONENTS OF SENSORY TRANSDUCTION SYSTEM"/>
    <property type="match status" value="1"/>
</dbReference>
<dbReference type="STRING" id="1748243.Tel_15510"/>
<evidence type="ECO:0000256" key="1">
    <source>
        <dbReference type="SAM" id="MobiDB-lite"/>
    </source>
</evidence>
<feature type="transmembrane region" description="Helical" evidence="2">
    <location>
        <begin position="68"/>
        <end position="87"/>
    </location>
</feature>
<dbReference type="EMBL" id="CP013099">
    <property type="protein sequence ID" value="ALP54440.1"/>
    <property type="molecule type" value="Genomic_DNA"/>
</dbReference>
<feature type="transmembrane region" description="Helical" evidence="2">
    <location>
        <begin position="194"/>
        <end position="217"/>
    </location>
</feature>
<dbReference type="GO" id="GO:0005886">
    <property type="term" value="C:plasma membrane"/>
    <property type="evidence" value="ECO:0007669"/>
    <property type="project" value="TreeGrafter"/>
</dbReference>
<evidence type="ECO:0008006" key="5">
    <source>
        <dbReference type="Google" id="ProtNLM"/>
    </source>
</evidence>
<dbReference type="Gene3D" id="3.30.70.270">
    <property type="match status" value="1"/>
</dbReference>
<organism evidence="3 4">
    <name type="scientific">Candidatus Tenderia electrophaga</name>
    <dbReference type="NCBI Taxonomy" id="1748243"/>
    <lineage>
        <taxon>Bacteria</taxon>
        <taxon>Pseudomonadati</taxon>
        <taxon>Pseudomonadota</taxon>
        <taxon>Gammaproteobacteria</taxon>
        <taxon>Candidatus Tenderiales</taxon>
        <taxon>Candidatus Tenderiaceae</taxon>
        <taxon>Candidatus Tenderia</taxon>
    </lineage>
</organism>
<evidence type="ECO:0000313" key="3">
    <source>
        <dbReference type="EMBL" id="ALP54440.1"/>
    </source>
</evidence>
<evidence type="ECO:0000313" key="4">
    <source>
        <dbReference type="Proteomes" id="UP000055136"/>
    </source>
</evidence>
<feature type="transmembrane region" description="Helical" evidence="2">
    <location>
        <begin position="168"/>
        <end position="188"/>
    </location>
</feature>
<dbReference type="InterPro" id="IPR050469">
    <property type="entry name" value="Diguanylate_Cyclase"/>
</dbReference>
<evidence type="ECO:0000256" key="2">
    <source>
        <dbReference type="SAM" id="Phobius"/>
    </source>
</evidence>
<name>A0A0S2TH33_9GAMM</name>
<keyword evidence="2" id="KW-1133">Transmembrane helix</keyword>